<protein>
    <recommendedName>
        <fullName evidence="3">AB hydrolase-1 domain-containing protein</fullName>
    </recommendedName>
</protein>
<dbReference type="OrthoDB" id="9974421at2759"/>
<feature type="domain" description="AB hydrolase-1" evidence="3">
    <location>
        <begin position="138"/>
        <end position="263"/>
    </location>
</feature>
<name>A0A1I8P1F3_STOCA</name>
<dbReference type="GO" id="GO:0016042">
    <property type="term" value="P:lipid catabolic process"/>
    <property type="evidence" value="ECO:0007669"/>
    <property type="project" value="UniProtKB-KW"/>
</dbReference>
<dbReference type="SUPFAM" id="SSF53474">
    <property type="entry name" value="alpha/beta-Hydrolases"/>
    <property type="match status" value="1"/>
</dbReference>
<proteinExistence type="predicted"/>
<dbReference type="InterPro" id="IPR029058">
    <property type="entry name" value="AB_hydrolase_fold"/>
</dbReference>
<reference evidence="4" key="1">
    <citation type="submission" date="2020-05" db="UniProtKB">
        <authorList>
            <consortium name="EnsemblMetazoa"/>
        </authorList>
    </citation>
    <scope>IDENTIFICATION</scope>
    <source>
        <strain evidence="4">USDA</strain>
    </source>
</reference>
<dbReference type="VEuPathDB" id="VectorBase:SCAU003983"/>
<sequence length="470" mass="53325">MVGNKKLRDFFQLSHILKYFIALSSLLTLTAGVTNFNNHNLKIISNNRFELNASLFNNESNFAFSLLIISIVLLTLPQQHEEEKEKITTLERVQKAGYSCEVHDTITKDGYVIRVFRVKNATSSTTNDEDTSTTAPPPAVLLNHGLTSTSDCWAIEGLSNSLAFELVDKGYDVWLGNTRGNRYGINHLNISSKDAEFWNYSVDEIATIDLPQIIDFILAHTKHLSLHYVGYSQGGTLGFILLSMLPEYNQKFTSITMLAPIVFTKDSSAPLWYLSSLLGFHTPLHSAIGTIALFRPAIVRQLLGFDLCRKGHVSKKYCSFVIFRALGGYSAYFDEAILQDVYSSHPSTCSMHQVMHFMQMHYTNKFCQYNFGPEGNQLRYNRTTPPEYNLTNIKPKFPIHIFYSDYDEHLSKTDAEGLIGIMGNRSVGHFIDVEHFSHIDFIWGSKTREYINQPVADIMMNAEAFKQNNL</sequence>
<evidence type="ECO:0000256" key="2">
    <source>
        <dbReference type="ARBA" id="ARBA00023098"/>
    </source>
</evidence>
<evidence type="ECO:0000256" key="1">
    <source>
        <dbReference type="ARBA" id="ARBA00022963"/>
    </source>
</evidence>
<dbReference type="AlphaFoldDB" id="A0A1I8P1F3"/>
<gene>
    <name evidence="4" type="primary">106089312</name>
</gene>
<evidence type="ECO:0000259" key="3">
    <source>
        <dbReference type="Pfam" id="PF00561"/>
    </source>
</evidence>
<dbReference type="Pfam" id="PF00561">
    <property type="entry name" value="Abhydrolase_1"/>
    <property type="match status" value="1"/>
</dbReference>
<keyword evidence="5" id="KW-1185">Reference proteome</keyword>
<dbReference type="InterPro" id="IPR000073">
    <property type="entry name" value="AB_hydrolase_1"/>
</dbReference>
<keyword evidence="1" id="KW-0442">Lipid degradation</keyword>
<accession>A0A1I8P1F3</accession>
<organism evidence="4 5">
    <name type="scientific">Stomoxys calcitrans</name>
    <name type="common">Stable fly</name>
    <name type="synonym">Conops calcitrans</name>
    <dbReference type="NCBI Taxonomy" id="35570"/>
    <lineage>
        <taxon>Eukaryota</taxon>
        <taxon>Metazoa</taxon>
        <taxon>Ecdysozoa</taxon>
        <taxon>Arthropoda</taxon>
        <taxon>Hexapoda</taxon>
        <taxon>Insecta</taxon>
        <taxon>Pterygota</taxon>
        <taxon>Neoptera</taxon>
        <taxon>Endopterygota</taxon>
        <taxon>Diptera</taxon>
        <taxon>Brachycera</taxon>
        <taxon>Muscomorpha</taxon>
        <taxon>Muscoidea</taxon>
        <taxon>Muscidae</taxon>
        <taxon>Stomoxys</taxon>
    </lineage>
</organism>
<dbReference type="PANTHER" id="PTHR11005">
    <property type="entry name" value="LYSOSOMAL ACID LIPASE-RELATED"/>
    <property type="match status" value="1"/>
</dbReference>
<dbReference type="Gene3D" id="3.40.50.1820">
    <property type="entry name" value="alpha/beta hydrolase"/>
    <property type="match status" value="1"/>
</dbReference>
<evidence type="ECO:0000313" key="4">
    <source>
        <dbReference type="EnsemblMetazoa" id="SCAU003983-PA"/>
    </source>
</evidence>
<dbReference type="Proteomes" id="UP000095300">
    <property type="component" value="Unassembled WGS sequence"/>
</dbReference>
<dbReference type="STRING" id="35570.A0A1I8P1F3"/>
<dbReference type="FunFam" id="3.40.50.1820:FF:000179">
    <property type="entry name" value="Lipase"/>
    <property type="match status" value="1"/>
</dbReference>
<keyword evidence="2" id="KW-0443">Lipid metabolism</keyword>
<evidence type="ECO:0000313" key="5">
    <source>
        <dbReference type="Proteomes" id="UP000095300"/>
    </source>
</evidence>
<dbReference type="EnsemblMetazoa" id="SCAU003983-RA">
    <property type="protein sequence ID" value="SCAU003983-PA"/>
    <property type="gene ID" value="SCAU003983"/>
</dbReference>